<dbReference type="Proteomes" id="UP000756860">
    <property type="component" value="Unassembled WGS sequence"/>
</dbReference>
<comment type="caution">
    <text evidence="2">The sequence shown here is derived from an EMBL/GenBank/DDBJ whole genome shotgun (WGS) entry which is preliminary data.</text>
</comment>
<gene>
    <name evidence="2" type="ORF">KI810_01565</name>
</gene>
<proteinExistence type="predicted"/>
<feature type="domain" description="UPF0033" evidence="1">
    <location>
        <begin position="12"/>
        <end position="83"/>
    </location>
</feature>
<dbReference type="Gene3D" id="3.30.110.40">
    <property type="entry name" value="TusA-like domain"/>
    <property type="match status" value="1"/>
</dbReference>
<dbReference type="RefSeq" id="WP_214173730.1">
    <property type="nucleotide sequence ID" value="NZ_JAHCVK010000001.1"/>
</dbReference>
<dbReference type="InterPro" id="IPR001455">
    <property type="entry name" value="TusA-like"/>
</dbReference>
<reference evidence="2 3" key="1">
    <citation type="submission" date="2021-05" db="EMBL/GenBank/DDBJ databases">
        <title>The draft genome of Geobacter luticola JCM 17780.</title>
        <authorList>
            <person name="Xu Z."/>
            <person name="Masuda Y."/>
            <person name="Itoh H."/>
            <person name="Senoo K."/>
        </authorList>
    </citation>
    <scope>NUCLEOTIDE SEQUENCE [LARGE SCALE GENOMIC DNA]</scope>
    <source>
        <strain evidence="2 3">JCM 17780</strain>
    </source>
</reference>
<dbReference type="Pfam" id="PF01206">
    <property type="entry name" value="TusA"/>
    <property type="match status" value="1"/>
</dbReference>
<keyword evidence="3" id="KW-1185">Reference proteome</keyword>
<accession>A0ABS5SCH9</accession>
<evidence type="ECO:0000313" key="2">
    <source>
        <dbReference type="EMBL" id="MBT0651732.1"/>
    </source>
</evidence>
<protein>
    <submittedName>
        <fullName evidence="2">Sulfurtransferase TusA family protein</fullName>
    </submittedName>
</protein>
<dbReference type="EMBL" id="JAHCVK010000001">
    <property type="protein sequence ID" value="MBT0651732.1"/>
    <property type="molecule type" value="Genomic_DNA"/>
</dbReference>
<evidence type="ECO:0000313" key="3">
    <source>
        <dbReference type="Proteomes" id="UP000756860"/>
    </source>
</evidence>
<name>A0ABS5SCH9_9BACT</name>
<dbReference type="InterPro" id="IPR036868">
    <property type="entry name" value="TusA-like_sf"/>
</dbReference>
<organism evidence="2 3">
    <name type="scientific">Geomobilimonas luticola</name>
    <dbReference type="NCBI Taxonomy" id="1114878"/>
    <lineage>
        <taxon>Bacteria</taxon>
        <taxon>Pseudomonadati</taxon>
        <taxon>Thermodesulfobacteriota</taxon>
        <taxon>Desulfuromonadia</taxon>
        <taxon>Geobacterales</taxon>
        <taxon>Geobacteraceae</taxon>
        <taxon>Geomobilimonas</taxon>
    </lineage>
</organism>
<dbReference type="CDD" id="cd00291">
    <property type="entry name" value="SirA_YedF_YeeD"/>
    <property type="match status" value="1"/>
</dbReference>
<dbReference type="SUPFAM" id="SSF64307">
    <property type="entry name" value="SirA-like"/>
    <property type="match status" value="1"/>
</dbReference>
<sequence length="86" mass="9659">MDREQKAPQVIEFDIRGQLCPATLLIALKELNRCKEQLHNGKVQLAFKTDNRDATITIPEAAGNMGYGVEVRHVDDGYLVVIERGH</sequence>
<evidence type="ECO:0000259" key="1">
    <source>
        <dbReference type="Pfam" id="PF01206"/>
    </source>
</evidence>